<keyword evidence="8" id="KW-1185">Reference proteome</keyword>
<dbReference type="PIRSF" id="PIRSF000521">
    <property type="entry name" value="Transaminase_4ab_Lys_Orn"/>
    <property type="match status" value="1"/>
</dbReference>
<organism evidence="7 8">
    <name type="scientific">Pseudomonas cremoricolorata</name>
    <dbReference type="NCBI Taxonomy" id="157783"/>
    <lineage>
        <taxon>Bacteria</taxon>
        <taxon>Pseudomonadati</taxon>
        <taxon>Pseudomonadota</taxon>
        <taxon>Gammaproteobacteria</taxon>
        <taxon>Pseudomonadales</taxon>
        <taxon>Pseudomonadaceae</taxon>
        <taxon>Pseudomonas</taxon>
    </lineage>
</organism>
<dbReference type="OrthoDB" id="9801052at2"/>
<dbReference type="STRING" id="157783.LK03_19680"/>
<gene>
    <name evidence="7" type="ORF">LK03_19680</name>
</gene>
<evidence type="ECO:0000313" key="7">
    <source>
        <dbReference type="EMBL" id="AIR91351.1"/>
    </source>
</evidence>
<dbReference type="GO" id="GO:0042802">
    <property type="term" value="F:identical protein binding"/>
    <property type="evidence" value="ECO:0007669"/>
    <property type="project" value="TreeGrafter"/>
</dbReference>
<evidence type="ECO:0000256" key="1">
    <source>
        <dbReference type="ARBA" id="ARBA00001933"/>
    </source>
</evidence>
<dbReference type="Proteomes" id="UP000029493">
    <property type="component" value="Chromosome"/>
</dbReference>
<dbReference type="AlphaFoldDB" id="A0A089WRX2"/>
<dbReference type="EMBL" id="CP009455">
    <property type="protein sequence ID" value="AIR91351.1"/>
    <property type="molecule type" value="Genomic_DNA"/>
</dbReference>
<dbReference type="InterPro" id="IPR015424">
    <property type="entry name" value="PyrdxlP-dep_Trfase"/>
</dbReference>
<dbReference type="Gene3D" id="3.40.640.10">
    <property type="entry name" value="Type I PLP-dependent aspartate aminotransferase-like (Major domain)"/>
    <property type="match status" value="1"/>
</dbReference>
<dbReference type="PANTHER" id="PTHR11986:SF58">
    <property type="entry name" value="LEUCINE_METHIONINE RACEMASE"/>
    <property type="match status" value="1"/>
</dbReference>
<evidence type="ECO:0000256" key="5">
    <source>
        <dbReference type="ARBA" id="ARBA00022898"/>
    </source>
</evidence>
<evidence type="ECO:0000256" key="2">
    <source>
        <dbReference type="ARBA" id="ARBA00008954"/>
    </source>
</evidence>
<dbReference type="RefSeq" id="WP_038414126.1">
    <property type="nucleotide sequence ID" value="NZ_CP009455.1"/>
</dbReference>
<evidence type="ECO:0000256" key="3">
    <source>
        <dbReference type="ARBA" id="ARBA00022576"/>
    </source>
</evidence>
<keyword evidence="4 7" id="KW-0808">Transferase</keyword>
<dbReference type="Pfam" id="PF00202">
    <property type="entry name" value="Aminotran_3"/>
    <property type="match status" value="1"/>
</dbReference>
<dbReference type="InterPro" id="IPR049704">
    <property type="entry name" value="Aminotrans_3_PPA_site"/>
</dbReference>
<dbReference type="KEGG" id="psw:LK03_19680"/>
<comment type="cofactor">
    <cofactor evidence="1">
        <name>pyridoxal 5'-phosphate</name>
        <dbReference type="ChEBI" id="CHEBI:597326"/>
    </cofactor>
</comment>
<dbReference type="FunFam" id="3.40.640.10:FF:000013">
    <property type="entry name" value="4-aminobutyrate aminotransferase"/>
    <property type="match status" value="1"/>
</dbReference>
<name>A0A089WRX2_9PSED</name>
<evidence type="ECO:0000256" key="4">
    <source>
        <dbReference type="ARBA" id="ARBA00022679"/>
    </source>
</evidence>
<sequence length="416" mass="43875">MNPESISHSISIVHPITLSHGLNAEVWDTDGNRYIDFVGGIGVLNLGHCNPAVVEAICTQATRLIHSAFNAAPHAPYLQLMERLSQFVPLSYPIAGMLTNSGAEAAENALKVARGATGKRAVIAFDGGFHGRTLATLNLNGKVAPYKQRVGDLPGPVYHLPYPSADNGVSCAEGLKALERLFSVELAVEDVAAFIIEPVQGEGGFLALDPTFAQALRRFCDSHGIVLIVDEIQSGFGRTGQRFAFSRLGIEPDLLLLAKSIAGGMPLGAVVGRRELLSALPKGGLGGTYSGNPIACAAALASLAQMSDDNLATWGERQEQALLARYSRWQAAGLSPFIGRLTGVGAMRGIELINPDGSPATAQLSALLDAARAQGLLLMPSGKARHIVRLLAPLTIEGKVLEEGLDILERCLAALR</sequence>
<reference evidence="7 8" key="1">
    <citation type="submission" date="2014-09" db="EMBL/GenBank/DDBJ databases">
        <authorList>
            <person name="Chan K.-G."/>
        </authorList>
    </citation>
    <scope>NUCLEOTIDE SEQUENCE [LARGE SCALE GENOMIC DNA]</scope>
    <source>
        <strain evidence="7 8">ND07</strain>
    </source>
</reference>
<dbReference type="PROSITE" id="PS00600">
    <property type="entry name" value="AA_TRANSFER_CLASS_3"/>
    <property type="match status" value="1"/>
</dbReference>
<dbReference type="SUPFAM" id="SSF53383">
    <property type="entry name" value="PLP-dependent transferases"/>
    <property type="match status" value="1"/>
</dbReference>
<dbReference type="InterPro" id="IPR005814">
    <property type="entry name" value="Aminotrans_3"/>
</dbReference>
<evidence type="ECO:0000313" key="8">
    <source>
        <dbReference type="Proteomes" id="UP000029493"/>
    </source>
</evidence>
<dbReference type="eggNOG" id="COG0160">
    <property type="taxonomic scope" value="Bacteria"/>
</dbReference>
<dbReference type="InterPro" id="IPR015422">
    <property type="entry name" value="PyrdxlP-dep_Trfase_small"/>
</dbReference>
<proteinExistence type="inferred from homology"/>
<comment type="similarity">
    <text evidence="2 6">Belongs to the class-III pyridoxal-phosphate-dependent aminotransferase family.</text>
</comment>
<dbReference type="PANTHER" id="PTHR11986">
    <property type="entry name" value="AMINOTRANSFERASE CLASS III"/>
    <property type="match status" value="1"/>
</dbReference>
<protein>
    <submittedName>
        <fullName evidence="7">4-aminobutyrate aminotransferase</fullName>
    </submittedName>
</protein>
<keyword evidence="3 7" id="KW-0032">Aminotransferase</keyword>
<evidence type="ECO:0000256" key="6">
    <source>
        <dbReference type="RuleBase" id="RU003560"/>
    </source>
</evidence>
<keyword evidence="5 6" id="KW-0663">Pyridoxal phosphate</keyword>
<dbReference type="Gene3D" id="3.90.1150.10">
    <property type="entry name" value="Aspartate Aminotransferase, domain 1"/>
    <property type="match status" value="1"/>
</dbReference>
<dbReference type="CDD" id="cd00610">
    <property type="entry name" value="OAT_like"/>
    <property type="match status" value="1"/>
</dbReference>
<dbReference type="InterPro" id="IPR050103">
    <property type="entry name" value="Class-III_PLP-dep_AT"/>
</dbReference>
<accession>A0A089WRX2</accession>
<dbReference type="InterPro" id="IPR015421">
    <property type="entry name" value="PyrdxlP-dep_Trfase_major"/>
</dbReference>
<dbReference type="GO" id="GO:0008483">
    <property type="term" value="F:transaminase activity"/>
    <property type="evidence" value="ECO:0007669"/>
    <property type="project" value="UniProtKB-KW"/>
</dbReference>
<dbReference type="GO" id="GO:0030170">
    <property type="term" value="F:pyridoxal phosphate binding"/>
    <property type="evidence" value="ECO:0007669"/>
    <property type="project" value="InterPro"/>
</dbReference>